<feature type="region of interest" description="Disordered" evidence="1">
    <location>
        <begin position="94"/>
        <end position="168"/>
    </location>
</feature>
<feature type="compositionally biased region" description="Basic and acidic residues" evidence="1">
    <location>
        <begin position="1"/>
        <end position="17"/>
    </location>
</feature>
<feature type="region of interest" description="Disordered" evidence="1">
    <location>
        <begin position="1"/>
        <end position="24"/>
    </location>
</feature>
<feature type="compositionally biased region" description="Basic and acidic residues" evidence="1">
    <location>
        <begin position="97"/>
        <end position="110"/>
    </location>
</feature>
<organism evidence="2 3">
    <name type="scientific">Discostella pseudostelligera</name>
    <dbReference type="NCBI Taxonomy" id="259834"/>
    <lineage>
        <taxon>Eukaryota</taxon>
        <taxon>Sar</taxon>
        <taxon>Stramenopiles</taxon>
        <taxon>Ochrophyta</taxon>
        <taxon>Bacillariophyta</taxon>
        <taxon>Coscinodiscophyceae</taxon>
        <taxon>Thalassiosirophycidae</taxon>
        <taxon>Stephanodiscales</taxon>
        <taxon>Stephanodiscaceae</taxon>
        <taxon>Discostella</taxon>
    </lineage>
</organism>
<name>A0ABD3N0I9_9STRA</name>
<feature type="compositionally biased region" description="Polar residues" evidence="1">
    <location>
        <begin position="154"/>
        <end position="165"/>
    </location>
</feature>
<feature type="region of interest" description="Disordered" evidence="1">
    <location>
        <begin position="184"/>
        <end position="205"/>
    </location>
</feature>
<proteinExistence type="predicted"/>
<feature type="compositionally biased region" description="Low complexity" evidence="1">
    <location>
        <begin position="125"/>
        <end position="138"/>
    </location>
</feature>
<dbReference type="Proteomes" id="UP001530293">
    <property type="component" value="Unassembled WGS sequence"/>
</dbReference>
<reference evidence="2 3" key="1">
    <citation type="submission" date="2024-10" db="EMBL/GenBank/DDBJ databases">
        <title>Updated reference genomes for cyclostephanoid diatoms.</title>
        <authorList>
            <person name="Roberts W.R."/>
            <person name="Alverson A.J."/>
        </authorList>
    </citation>
    <scope>NUCLEOTIDE SEQUENCE [LARGE SCALE GENOMIC DNA]</scope>
    <source>
        <strain evidence="2 3">AJA232-27</strain>
    </source>
</reference>
<comment type="caution">
    <text evidence="2">The sequence shown here is derived from an EMBL/GenBank/DDBJ whole genome shotgun (WGS) entry which is preliminary data.</text>
</comment>
<protein>
    <submittedName>
        <fullName evidence="2">Uncharacterized protein</fullName>
    </submittedName>
</protein>
<gene>
    <name evidence="2" type="ORF">ACHAWU_010257</name>
</gene>
<evidence type="ECO:0000313" key="2">
    <source>
        <dbReference type="EMBL" id="KAL3769653.1"/>
    </source>
</evidence>
<evidence type="ECO:0000256" key="1">
    <source>
        <dbReference type="SAM" id="MobiDB-lite"/>
    </source>
</evidence>
<accession>A0ABD3N0I9</accession>
<dbReference type="AlphaFoldDB" id="A0ABD3N0I9"/>
<dbReference type="EMBL" id="JALLBG020000053">
    <property type="protein sequence ID" value="KAL3769653.1"/>
    <property type="molecule type" value="Genomic_DNA"/>
</dbReference>
<keyword evidence="3" id="KW-1185">Reference proteome</keyword>
<evidence type="ECO:0000313" key="3">
    <source>
        <dbReference type="Proteomes" id="UP001530293"/>
    </source>
</evidence>
<sequence length="432" mass="47164">MAMENMKCRFGNEHQDEPSSSTTMTTLIVDENVDAKTKKNLSCSMETIHPADSILKKLSSTSADTCDHQGAPSSSTLTALMVDEKVDAKKNLSCSMEADHPTDSILRKDSSTSADTDTAHHHHQQQQQPGVATAAAAAEGESICIDDVDHNKSLPPQQENSSSDSAPVIQTPAPVLEELLASETINGSPTNQDAEKRSGGSAGGKDVELESVSVDADASDISPSVPPIITVYENHQRDALIEDDATHMKRATTERSMLEIIDVDDDEPMPPTQYAETFDATDWNCEGVPPRRSVMQWMIRHARVNDVPKNSIRKGKVEIIDDRHTLALVPPALIVASFDEYDERDNNSLSNIVEMKLEVYDAEDDAPVPPMQYTSVHDAILTTTIATTPGVYSESVQPVKSMTEWMMKLTRVDEISRNSCSSSMSLPIKKGK</sequence>